<dbReference type="PANTHER" id="PTHR19328:SF75">
    <property type="entry name" value="ALDOSE SUGAR DEHYDROGENASE YLII"/>
    <property type="match status" value="1"/>
</dbReference>
<keyword evidence="1" id="KW-0732">Signal</keyword>
<dbReference type="EMBL" id="JASZZN010000021">
    <property type="protein sequence ID" value="MDM4018376.1"/>
    <property type="molecule type" value="Genomic_DNA"/>
</dbReference>
<dbReference type="Gene3D" id="2.60.120.560">
    <property type="entry name" value="Exo-inulinase, domain 1"/>
    <property type="match status" value="1"/>
</dbReference>
<dbReference type="SUPFAM" id="SSF50952">
    <property type="entry name" value="Soluble quinoprotein glucose dehydrogenase"/>
    <property type="match status" value="1"/>
</dbReference>
<dbReference type="Gene3D" id="2.120.10.30">
    <property type="entry name" value="TolB, C-terminal domain"/>
    <property type="match status" value="1"/>
</dbReference>
<name>A0ABT7PQG0_9BACT</name>
<protein>
    <submittedName>
        <fullName evidence="4">PQQ-dependent sugar dehydrogenase</fullName>
    </submittedName>
</protein>
<feature type="signal peptide" evidence="1">
    <location>
        <begin position="1"/>
        <end position="39"/>
    </location>
</feature>
<dbReference type="Pfam" id="PF06439">
    <property type="entry name" value="3keto-disac_hyd"/>
    <property type="match status" value="1"/>
</dbReference>
<dbReference type="InterPro" id="IPR010496">
    <property type="entry name" value="AL/BT2_dom"/>
</dbReference>
<dbReference type="InterPro" id="IPR012938">
    <property type="entry name" value="Glc/Sorbosone_DH"/>
</dbReference>
<dbReference type="Pfam" id="PF07995">
    <property type="entry name" value="GSDH"/>
    <property type="match status" value="1"/>
</dbReference>
<dbReference type="Proteomes" id="UP001239462">
    <property type="component" value="Unassembled WGS sequence"/>
</dbReference>
<keyword evidence="5" id="KW-1185">Reference proteome</keyword>
<organism evidence="4 5">
    <name type="scientific">Roseiconus lacunae</name>
    <dbReference type="NCBI Taxonomy" id="2605694"/>
    <lineage>
        <taxon>Bacteria</taxon>
        <taxon>Pseudomonadati</taxon>
        <taxon>Planctomycetota</taxon>
        <taxon>Planctomycetia</taxon>
        <taxon>Pirellulales</taxon>
        <taxon>Pirellulaceae</taxon>
        <taxon>Roseiconus</taxon>
    </lineage>
</organism>
<sequence>MHLFLSAAQRSLASLSSVRRALPLAVLAFSTVSSGTVLADDVNALSEAEQRSGWKLLFDGESTDAWRNYQKDSISDGWKVQDGALVRSEKGAGDIITKEEFDAFELLVDYKISPGGNSGVMFHVTEDNPRPWHSGPEIQVQDNIDGHDPQKAGWLYQLYQPQVPSWSTEKSPVDASRPAGQWNQIYVRIAPQGCEVCLNGVRYYTFKIGGKDWKNRVAASKFAKFDGFGKAGKGHICLQDHGNLVSYRNIKVRRLAEDGSVPQPIDGQLGLKGELAFPNLKWDQWEPVDDNGRIRPLRILELTPSRDGTNRLFAASQYGAIWTFENKSDVTKSHLVLDKRGKVADWQSPGGNEEGMLGLALHPEFKDNQKFYVYYTHPTETKSIVSEFTMKSDDPNVADPASERILLELDQPYKNHNGGSIEFGPDGYLYIGLGDGGDRNDPKANGQDRSTLLGSILRIDVDDTTDGKPYGIPTDNPFVGNDGLHAETYAYGMRNPWRIAFDRQTGDLWVADVGQELWEEVNLVTKGGNYGWSNREGTNPFGNRDTVAGTSAPIDPVWQYDHRIGRSITGGRVYNSSRVGELSGKYLYADYVTGKIWALTYDHDSGKATANEEVVPDSIPVLAFGEDESGEVYYMTNSPRGECIYRFAK</sequence>
<feature type="domain" description="Glucose/Sorbosone dehydrogenase" evidence="3">
    <location>
        <begin position="349"/>
        <end position="642"/>
    </location>
</feature>
<dbReference type="InterPro" id="IPR011041">
    <property type="entry name" value="Quinoprot_gluc/sorb_DH_b-prop"/>
</dbReference>
<evidence type="ECO:0000313" key="4">
    <source>
        <dbReference type="EMBL" id="MDM4018376.1"/>
    </source>
</evidence>
<comment type="caution">
    <text evidence="4">The sequence shown here is derived from an EMBL/GenBank/DDBJ whole genome shotgun (WGS) entry which is preliminary data.</text>
</comment>
<dbReference type="InterPro" id="IPR011042">
    <property type="entry name" value="6-blade_b-propeller_TolB-like"/>
</dbReference>
<gene>
    <name evidence="4" type="ORF">QTN89_23190</name>
</gene>
<evidence type="ECO:0000259" key="2">
    <source>
        <dbReference type="Pfam" id="PF06439"/>
    </source>
</evidence>
<accession>A0ABT7PQG0</accession>
<feature type="domain" description="3-keto-alpha-glucoside-1,2-lyase/3-keto-2-hydroxy-glucal hydratase" evidence="2">
    <location>
        <begin position="53"/>
        <end position="253"/>
    </location>
</feature>
<dbReference type="RefSeq" id="WP_149498684.1">
    <property type="nucleotide sequence ID" value="NZ_JASZZN010000021.1"/>
</dbReference>
<evidence type="ECO:0000259" key="3">
    <source>
        <dbReference type="Pfam" id="PF07995"/>
    </source>
</evidence>
<reference evidence="4 5" key="1">
    <citation type="submission" date="2023-06" db="EMBL/GenBank/DDBJ databases">
        <title>Roseiconus lacunae JC819 isolated from Gulf of Mannar region, Tamil Nadu.</title>
        <authorList>
            <person name="Pk S."/>
            <person name="Ch S."/>
            <person name="Ch V.R."/>
        </authorList>
    </citation>
    <scope>NUCLEOTIDE SEQUENCE [LARGE SCALE GENOMIC DNA]</scope>
    <source>
        <strain evidence="4 5">JC819</strain>
    </source>
</reference>
<evidence type="ECO:0000256" key="1">
    <source>
        <dbReference type="SAM" id="SignalP"/>
    </source>
</evidence>
<feature type="chain" id="PRO_5046076797" evidence="1">
    <location>
        <begin position="40"/>
        <end position="649"/>
    </location>
</feature>
<evidence type="ECO:0000313" key="5">
    <source>
        <dbReference type="Proteomes" id="UP001239462"/>
    </source>
</evidence>
<dbReference type="PANTHER" id="PTHR19328">
    <property type="entry name" value="HEDGEHOG-INTERACTING PROTEIN"/>
    <property type="match status" value="1"/>
</dbReference>
<proteinExistence type="predicted"/>